<protein>
    <submittedName>
        <fullName evidence="1">Uncharacterized protein</fullName>
    </submittedName>
</protein>
<dbReference type="AlphaFoldDB" id="A0A7W6W8W2"/>
<sequence>MTARLIVTQDRPGAPLVLSVYHPDTPEPAAVVPMAATRAVALAADLLALARHDITDHPKES</sequence>
<dbReference type="EMBL" id="JACIGK010000002">
    <property type="protein sequence ID" value="MBB4264797.1"/>
    <property type="molecule type" value="Genomic_DNA"/>
</dbReference>
<gene>
    <name evidence="1" type="ORF">GGD89_000404</name>
</gene>
<accession>A0A7W6W8W2</accession>
<dbReference type="Proteomes" id="UP000554286">
    <property type="component" value="Unassembled WGS sequence"/>
</dbReference>
<dbReference type="RefSeq" id="WP_184042429.1">
    <property type="nucleotide sequence ID" value="NZ_JACIGK010000002.1"/>
</dbReference>
<reference evidence="1 2" key="1">
    <citation type="submission" date="2020-08" db="EMBL/GenBank/DDBJ databases">
        <title>Genome sequencing of Purple Non-Sulfur Bacteria from various extreme environments.</title>
        <authorList>
            <person name="Mayer M."/>
        </authorList>
    </citation>
    <scope>NUCLEOTIDE SEQUENCE [LARGE SCALE GENOMIC DNA]</scope>
    <source>
        <strain evidence="1 2">JA131</strain>
    </source>
</reference>
<name>A0A7W6W8W2_9PROT</name>
<evidence type="ECO:0000313" key="1">
    <source>
        <dbReference type="EMBL" id="MBB4264797.1"/>
    </source>
</evidence>
<comment type="caution">
    <text evidence="1">The sequence shown here is derived from an EMBL/GenBank/DDBJ whole genome shotgun (WGS) entry which is preliminary data.</text>
</comment>
<proteinExistence type="predicted"/>
<keyword evidence="2" id="KW-1185">Reference proteome</keyword>
<organism evidence="1 2">
    <name type="scientific">Roseospira visakhapatnamensis</name>
    <dbReference type="NCBI Taxonomy" id="390880"/>
    <lineage>
        <taxon>Bacteria</taxon>
        <taxon>Pseudomonadati</taxon>
        <taxon>Pseudomonadota</taxon>
        <taxon>Alphaproteobacteria</taxon>
        <taxon>Rhodospirillales</taxon>
        <taxon>Rhodospirillaceae</taxon>
        <taxon>Roseospira</taxon>
    </lineage>
</organism>
<evidence type="ECO:0000313" key="2">
    <source>
        <dbReference type="Proteomes" id="UP000554286"/>
    </source>
</evidence>